<keyword evidence="5 6" id="KW-0472">Membrane</keyword>
<proteinExistence type="predicted"/>
<dbReference type="InterPro" id="IPR003838">
    <property type="entry name" value="ABC3_permease_C"/>
</dbReference>
<reference evidence="10" key="1">
    <citation type="submission" date="2018-04" db="EMBL/GenBank/DDBJ databases">
        <authorList>
            <person name="Watanabe M."/>
            <person name="Kojima H."/>
        </authorList>
    </citation>
    <scope>NUCLEOTIDE SEQUENCE [LARGE SCALE GENOMIC DNA]</scope>
    <source>
        <strain evidence="10">Dysh456</strain>
    </source>
</reference>
<feature type="domain" description="MacB-like periplasmic core" evidence="8">
    <location>
        <begin position="69"/>
        <end position="270"/>
    </location>
</feature>
<evidence type="ECO:0000259" key="8">
    <source>
        <dbReference type="Pfam" id="PF12704"/>
    </source>
</evidence>
<dbReference type="PANTHER" id="PTHR30572">
    <property type="entry name" value="MEMBRANE COMPONENT OF TRANSPORTER-RELATED"/>
    <property type="match status" value="1"/>
</dbReference>
<feature type="transmembrane region" description="Helical" evidence="6">
    <location>
        <begin position="348"/>
        <end position="375"/>
    </location>
</feature>
<dbReference type="AlphaFoldDB" id="A0A2Z6E5K1"/>
<dbReference type="Pfam" id="PF12704">
    <property type="entry name" value="MacB_PCD"/>
    <property type="match status" value="1"/>
</dbReference>
<organism evidence="9 10">
    <name type="scientific">Aerosticca soli</name>
    <dbReference type="NCBI Taxonomy" id="2010829"/>
    <lineage>
        <taxon>Bacteria</taxon>
        <taxon>Pseudomonadati</taxon>
        <taxon>Pseudomonadota</taxon>
        <taxon>Gammaproteobacteria</taxon>
        <taxon>Lysobacterales</taxon>
        <taxon>Rhodanobacteraceae</taxon>
        <taxon>Aerosticca</taxon>
    </lineage>
</organism>
<sequence length="434" mass="45444">MKSFLFHLGLLVLMALVLAIWMALPWAGTLALVALLALWMAATRSGRQAGAVTAVGLGTLRGRLGSSSVIVIGIAGVVGVLVALLAMGEGFRATLQSGGRDDTAIVLRGGSVAETQSVLLHDDIVAIAQAPGVARDASGKPLVSGELVVDASVHEKAGGDANAQLRGVDDTAWTLRPDLKLIAGRRFKPGLHELVVGQGAHRQFAGLDVGDVVRLGREDWRVVGVFASGDAYDSELWADRQTVAAIYRRGDSAESVLVKLATPDAYTGFKTALAGDPRLKVEVATTREFFARQSESLARVIRAVGIVVGTIMGLGAVFGALNCMFAAVAGRAREIATLRALGFRGGPVVASVMLETMALALLGGLIGAAFVWLLFDGYRASTLQGFTDVMFRFAVTPALMWTGLKWALAIGFIGGLFPAVRAARLSVTAALREL</sequence>
<accession>A0A2Z6E5K1</accession>
<keyword evidence="3 6" id="KW-0812">Transmembrane</keyword>
<evidence type="ECO:0000256" key="2">
    <source>
        <dbReference type="ARBA" id="ARBA00022475"/>
    </source>
</evidence>
<dbReference type="Pfam" id="PF02687">
    <property type="entry name" value="FtsX"/>
    <property type="match status" value="1"/>
</dbReference>
<dbReference type="InterPro" id="IPR050250">
    <property type="entry name" value="Macrolide_Exporter_MacB"/>
</dbReference>
<dbReference type="InterPro" id="IPR025857">
    <property type="entry name" value="MacB_PCD"/>
</dbReference>
<dbReference type="PANTHER" id="PTHR30572:SF15">
    <property type="entry name" value="ABC TRANSPORTER PERMEASE"/>
    <property type="match status" value="1"/>
</dbReference>
<reference evidence="10" key="2">
    <citation type="submission" date="2018-06" db="EMBL/GenBank/DDBJ databases">
        <title>Genome sequence of Rhodanobacteraceae bacterium strain Dysh456.</title>
        <authorList>
            <person name="Fukui M."/>
        </authorList>
    </citation>
    <scope>NUCLEOTIDE SEQUENCE [LARGE SCALE GENOMIC DNA]</scope>
    <source>
        <strain evidence="10">Dysh456</strain>
    </source>
</reference>
<dbReference type="GO" id="GO:0022857">
    <property type="term" value="F:transmembrane transporter activity"/>
    <property type="evidence" value="ECO:0007669"/>
    <property type="project" value="TreeGrafter"/>
</dbReference>
<comment type="subcellular location">
    <subcellularLocation>
        <location evidence="1">Cell membrane</location>
        <topology evidence="1">Multi-pass membrane protein</topology>
    </subcellularLocation>
</comment>
<dbReference type="KEGG" id="rbd:ALSL_1680"/>
<feature type="transmembrane region" description="Helical" evidence="6">
    <location>
        <begin position="69"/>
        <end position="87"/>
    </location>
</feature>
<evidence type="ECO:0000313" key="9">
    <source>
        <dbReference type="EMBL" id="BBD80333.1"/>
    </source>
</evidence>
<protein>
    <submittedName>
        <fullName evidence="9">ABC-type antimicrobial peptide transport system, permease component</fullName>
    </submittedName>
</protein>
<dbReference type="Proteomes" id="UP000270530">
    <property type="component" value="Chromosome"/>
</dbReference>
<evidence type="ECO:0000256" key="5">
    <source>
        <dbReference type="ARBA" id="ARBA00023136"/>
    </source>
</evidence>
<evidence type="ECO:0000256" key="1">
    <source>
        <dbReference type="ARBA" id="ARBA00004651"/>
    </source>
</evidence>
<keyword evidence="2" id="KW-1003">Cell membrane</keyword>
<feature type="transmembrane region" description="Helical" evidence="6">
    <location>
        <begin position="6"/>
        <end position="39"/>
    </location>
</feature>
<feature type="domain" description="ABC3 transporter permease C-terminal" evidence="7">
    <location>
        <begin position="307"/>
        <end position="426"/>
    </location>
</feature>
<keyword evidence="4 6" id="KW-1133">Transmembrane helix</keyword>
<evidence type="ECO:0000259" key="7">
    <source>
        <dbReference type="Pfam" id="PF02687"/>
    </source>
</evidence>
<evidence type="ECO:0000256" key="4">
    <source>
        <dbReference type="ARBA" id="ARBA00022989"/>
    </source>
</evidence>
<dbReference type="RefSeq" id="WP_126538224.1">
    <property type="nucleotide sequence ID" value="NZ_AP018560.1"/>
</dbReference>
<feature type="transmembrane region" description="Helical" evidence="6">
    <location>
        <begin position="303"/>
        <end position="328"/>
    </location>
</feature>
<dbReference type="GO" id="GO:0005886">
    <property type="term" value="C:plasma membrane"/>
    <property type="evidence" value="ECO:0007669"/>
    <property type="project" value="UniProtKB-SubCell"/>
</dbReference>
<evidence type="ECO:0000256" key="3">
    <source>
        <dbReference type="ARBA" id="ARBA00022692"/>
    </source>
</evidence>
<feature type="transmembrane region" description="Helical" evidence="6">
    <location>
        <begin position="395"/>
        <end position="417"/>
    </location>
</feature>
<evidence type="ECO:0000256" key="6">
    <source>
        <dbReference type="SAM" id="Phobius"/>
    </source>
</evidence>
<dbReference type="EMBL" id="AP018560">
    <property type="protein sequence ID" value="BBD80333.1"/>
    <property type="molecule type" value="Genomic_DNA"/>
</dbReference>
<keyword evidence="10" id="KW-1185">Reference proteome</keyword>
<gene>
    <name evidence="9" type="ORF">ALSL_1680</name>
</gene>
<evidence type="ECO:0000313" key="10">
    <source>
        <dbReference type="Proteomes" id="UP000270530"/>
    </source>
</evidence>
<dbReference type="OrthoDB" id="241967at2"/>
<name>A0A2Z6E5K1_9GAMM</name>